<feature type="binding site" evidence="18">
    <location>
        <begin position="57"/>
        <end position="61"/>
    </location>
    <ligand>
        <name>(6S)-NADPHX</name>
        <dbReference type="ChEBI" id="CHEBI:64076"/>
    </ligand>
</feature>
<evidence type="ECO:0000256" key="5">
    <source>
        <dbReference type="ARBA" id="ARBA00022723"/>
    </source>
</evidence>
<dbReference type="GO" id="GO:0005524">
    <property type="term" value="F:ATP binding"/>
    <property type="evidence" value="ECO:0007669"/>
    <property type="project" value="UniProtKB-UniRule"/>
</dbReference>
<comment type="similarity">
    <text evidence="4 19">In the C-terminal section; belongs to the NnrD/CARKD family.</text>
</comment>
<evidence type="ECO:0000256" key="16">
    <source>
        <dbReference type="ARBA" id="ARBA00049209"/>
    </source>
</evidence>
<accession>A0A2W7RWB5</accession>
<comment type="cofactor">
    <cofactor evidence="18 19">
        <name>K(+)</name>
        <dbReference type="ChEBI" id="CHEBI:29103"/>
    </cofactor>
    <text evidence="18 19">Binds 1 potassium ion per subunit.</text>
</comment>
<dbReference type="GO" id="GO:0052855">
    <property type="term" value="F:ADP-dependent NAD(P)H-hydrate dehydratase activity"/>
    <property type="evidence" value="ECO:0007669"/>
    <property type="project" value="UniProtKB-UniRule"/>
</dbReference>
<comment type="similarity">
    <text evidence="3 19">In the N-terminal section; belongs to the NnrE/AIBP family.</text>
</comment>
<dbReference type="CDD" id="cd01171">
    <property type="entry name" value="YXKO-related"/>
    <property type="match status" value="1"/>
</dbReference>
<dbReference type="InterPro" id="IPR000631">
    <property type="entry name" value="CARKD"/>
</dbReference>
<comment type="catalytic activity">
    <reaction evidence="15 17 19">
        <text>(6S)-NADHX + ADP = AMP + phosphate + NADH + H(+)</text>
        <dbReference type="Rhea" id="RHEA:32223"/>
        <dbReference type="ChEBI" id="CHEBI:15378"/>
        <dbReference type="ChEBI" id="CHEBI:43474"/>
        <dbReference type="ChEBI" id="CHEBI:57945"/>
        <dbReference type="ChEBI" id="CHEBI:64074"/>
        <dbReference type="ChEBI" id="CHEBI:456215"/>
        <dbReference type="ChEBI" id="CHEBI:456216"/>
        <dbReference type="EC" id="4.2.1.136"/>
    </reaction>
</comment>
<proteinExistence type="inferred from homology"/>
<evidence type="ECO:0000313" key="23">
    <source>
        <dbReference type="Proteomes" id="UP000249720"/>
    </source>
</evidence>
<dbReference type="Proteomes" id="UP000249720">
    <property type="component" value="Unassembled WGS sequence"/>
</dbReference>
<evidence type="ECO:0000256" key="2">
    <source>
        <dbReference type="ARBA" id="ARBA00000909"/>
    </source>
</evidence>
<feature type="binding site" evidence="17">
    <location>
        <position position="433"/>
    </location>
    <ligand>
        <name>(6S)-NADPHX</name>
        <dbReference type="ChEBI" id="CHEBI:64076"/>
    </ligand>
</feature>
<evidence type="ECO:0000256" key="8">
    <source>
        <dbReference type="ARBA" id="ARBA00022857"/>
    </source>
</evidence>
<dbReference type="Pfam" id="PF03853">
    <property type="entry name" value="YjeF_N"/>
    <property type="match status" value="1"/>
</dbReference>
<keyword evidence="5 18" id="KW-0479">Metal-binding</keyword>
<dbReference type="AlphaFoldDB" id="A0A2W7RWB5"/>
<keyword evidence="10 17" id="KW-0520">NAD</keyword>
<protein>
    <recommendedName>
        <fullName evidence="19">Bifunctional NAD(P)H-hydrate repair enzyme</fullName>
    </recommendedName>
    <alternativeName>
        <fullName evidence="19">Nicotinamide nucleotide repair protein</fullName>
    </alternativeName>
    <domain>
        <recommendedName>
            <fullName evidence="19">ADP-dependent (S)-NAD(P)H-hydrate dehydratase</fullName>
            <ecNumber evidence="19">4.2.1.136</ecNumber>
        </recommendedName>
        <alternativeName>
            <fullName evidence="19">ADP-dependent NAD(P)HX dehydratase</fullName>
        </alternativeName>
    </domain>
    <domain>
        <recommendedName>
            <fullName evidence="19">NAD(P)H-hydrate epimerase</fullName>
            <ecNumber evidence="19">5.1.99.6</ecNumber>
        </recommendedName>
    </domain>
</protein>
<feature type="binding site" evidence="17">
    <location>
        <begin position="404"/>
        <end position="408"/>
    </location>
    <ligand>
        <name>AMP</name>
        <dbReference type="ChEBI" id="CHEBI:456215"/>
    </ligand>
</feature>
<dbReference type="PANTHER" id="PTHR12592:SF0">
    <property type="entry name" value="ATP-DEPENDENT (S)-NAD(P)H-HYDRATE DEHYDRATASE"/>
    <property type="match status" value="1"/>
</dbReference>
<dbReference type="Gene3D" id="3.40.1190.20">
    <property type="match status" value="1"/>
</dbReference>
<comment type="catalytic activity">
    <reaction evidence="16 17 19">
        <text>(6S)-NADPHX + ADP = AMP + phosphate + NADPH + H(+)</text>
        <dbReference type="Rhea" id="RHEA:32235"/>
        <dbReference type="ChEBI" id="CHEBI:15378"/>
        <dbReference type="ChEBI" id="CHEBI:43474"/>
        <dbReference type="ChEBI" id="CHEBI:57783"/>
        <dbReference type="ChEBI" id="CHEBI:64076"/>
        <dbReference type="ChEBI" id="CHEBI:456215"/>
        <dbReference type="ChEBI" id="CHEBI:456216"/>
        <dbReference type="EC" id="4.2.1.136"/>
    </reaction>
</comment>
<dbReference type="SUPFAM" id="SSF53613">
    <property type="entry name" value="Ribokinase-like"/>
    <property type="match status" value="1"/>
</dbReference>
<comment type="cofactor">
    <cofactor evidence="17">
        <name>Mg(2+)</name>
        <dbReference type="ChEBI" id="CHEBI:18420"/>
    </cofactor>
</comment>
<comment type="similarity">
    <text evidence="17">Belongs to the NnrD/CARKD family.</text>
</comment>
<evidence type="ECO:0000256" key="17">
    <source>
        <dbReference type="HAMAP-Rule" id="MF_01965"/>
    </source>
</evidence>
<dbReference type="InterPro" id="IPR030677">
    <property type="entry name" value="Nnr"/>
</dbReference>
<feature type="binding site" evidence="18">
    <location>
        <position position="140"/>
    </location>
    <ligand>
        <name>(6S)-NADPHX</name>
        <dbReference type="ChEBI" id="CHEBI:64076"/>
    </ligand>
</feature>
<dbReference type="RefSeq" id="WP_111294800.1">
    <property type="nucleotide sequence ID" value="NZ_QKZV01000004.1"/>
</dbReference>
<dbReference type="EC" id="5.1.99.6" evidence="19"/>
<dbReference type="GO" id="GO:0052856">
    <property type="term" value="F:NAD(P)HX epimerase activity"/>
    <property type="evidence" value="ECO:0007669"/>
    <property type="project" value="UniProtKB-UniRule"/>
</dbReference>
<evidence type="ECO:0000256" key="6">
    <source>
        <dbReference type="ARBA" id="ARBA00022741"/>
    </source>
</evidence>
<name>A0A2W7RWB5_9BACT</name>
<comment type="similarity">
    <text evidence="18">Belongs to the NnrE/AIBP family.</text>
</comment>
<keyword evidence="7 17" id="KW-0067">ATP-binding</keyword>
<evidence type="ECO:0000256" key="3">
    <source>
        <dbReference type="ARBA" id="ARBA00006001"/>
    </source>
</evidence>
<feature type="binding site" evidence="17">
    <location>
        <position position="260"/>
    </location>
    <ligand>
        <name>(6S)-NADPHX</name>
        <dbReference type="ChEBI" id="CHEBI:64076"/>
    </ligand>
</feature>
<comment type="catalytic activity">
    <reaction evidence="1 18 19">
        <text>(6R)-NADHX = (6S)-NADHX</text>
        <dbReference type="Rhea" id="RHEA:32215"/>
        <dbReference type="ChEBI" id="CHEBI:64074"/>
        <dbReference type="ChEBI" id="CHEBI:64075"/>
        <dbReference type="EC" id="5.1.99.6"/>
    </reaction>
</comment>
<dbReference type="Pfam" id="PF01256">
    <property type="entry name" value="Carb_kinase"/>
    <property type="match status" value="1"/>
</dbReference>
<dbReference type="EMBL" id="QKZV01000004">
    <property type="protein sequence ID" value="PZX62780.1"/>
    <property type="molecule type" value="Genomic_DNA"/>
</dbReference>
<evidence type="ECO:0000256" key="9">
    <source>
        <dbReference type="ARBA" id="ARBA00022958"/>
    </source>
</evidence>
<keyword evidence="8 17" id="KW-0521">NADP</keyword>
<evidence type="ECO:0000259" key="20">
    <source>
        <dbReference type="PROSITE" id="PS51383"/>
    </source>
</evidence>
<dbReference type="InterPro" id="IPR036652">
    <property type="entry name" value="YjeF_N_dom_sf"/>
</dbReference>
<dbReference type="GO" id="GO:0046496">
    <property type="term" value="P:nicotinamide nucleotide metabolic process"/>
    <property type="evidence" value="ECO:0007669"/>
    <property type="project" value="UniProtKB-UniRule"/>
</dbReference>
<feature type="binding site" evidence="17">
    <location>
        <position position="318"/>
    </location>
    <ligand>
        <name>(6S)-NADPHX</name>
        <dbReference type="ChEBI" id="CHEBI:64076"/>
    </ligand>
</feature>
<gene>
    <name evidence="17" type="primary">nnrD</name>
    <name evidence="18" type="synonym">nnrE</name>
    <name evidence="22" type="ORF">LX80_01474</name>
</gene>
<dbReference type="GO" id="GO:0046872">
    <property type="term" value="F:metal ion binding"/>
    <property type="evidence" value="ECO:0007669"/>
    <property type="project" value="UniProtKB-UniRule"/>
</dbReference>
<feature type="binding site" evidence="18">
    <location>
        <begin position="129"/>
        <end position="135"/>
    </location>
    <ligand>
        <name>(6S)-NADPHX</name>
        <dbReference type="ChEBI" id="CHEBI:64076"/>
    </ligand>
</feature>
<dbReference type="PIRSF" id="PIRSF017184">
    <property type="entry name" value="Nnr"/>
    <property type="match status" value="1"/>
</dbReference>
<evidence type="ECO:0000256" key="19">
    <source>
        <dbReference type="PIRNR" id="PIRNR017184"/>
    </source>
</evidence>
<comment type="function">
    <text evidence="14 19">Bifunctional enzyme that catalyzes the epimerization of the S- and R-forms of NAD(P)HX and the dehydration of the S-form of NAD(P)HX at the expense of ADP, which is converted to AMP. This allows the repair of both epimers of NAD(P)HX, a damaged form of NAD(P)H that is a result of enzymatic or heat-dependent hydration.</text>
</comment>
<feature type="binding site" evidence="18">
    <location>
        <position position="161"/>
    </location>
    <ligand>
        <name>K(+)</name>
        <dbReference type="ChEBI" id="CHEBI:29103"/>
    </ligand>
</feature>
<comment type="catalytic activity">
    <reaction evidence="2 18 19">
        <text>(6R)-NADPHX = (6S)-NADPHX</text>
        <dbReference type="Rhea" id="RHEA:32227"/>
        <dbReference type="ChEBI" id="CHEBI:64076"/>
        <dbReference type="ChEBI" id="CHEBI:64077"/>
        <dbReference type="EC" id="5.1.99.6"/>
    </reaction>
</comment>
<evidence type="ECO:0000256" key="15">
    <source>
        <dbReference type="ARBA" id="ARBA00048238"/>
    </source>
</evidence>
<evidence type="ECO:0000256" key="1">
    <source>
        <dbReference type="ARBA" id="ARBA00000013"/>
    </source>
</evidence>
<dbReference type="PROSITE" id="PS01050">
    <property type="entry name" value="YJEF_C_2"/>
    <property type="match status" value="1"/>
</dbReference>
<keyword evidence="12 17" id="KW-0456">Lyase</keyword>
<feature type="domain" description="YjeF C-terminal" evidence="20">
    <location>
        <begin position="225"/>
        <end position="492"/>
    </location>
</feature>
<feature type="binding site" evidence="18">
    <location>
        <position position="158"/>
    </location>
    <ligand>
        <name>(6S)-NADPHX</name>
        <dbReference type="ChEBI" id="CHEBI:64076"/>
    </ligand>
</feature>
<dbReference type="PANTHER" id="PTHR12592">
    <property type="entry name" value="ATP-DEPENDENT (S)-NAD(P)H-HYDRATE DEHYDRATASE FAMILY MEMBER"/>
    <property type="match status" value="1"/>
</dbReference>
<evidence type="ECO:0000256" key="10">
    <source>
        <dbReference type="ARBA" id="ARBA00023027"/>
    </source>
</evidence>
<sequence length="500" mass="53842">MKLLSAAQLQEWDAYTIANTPIASIDLMERAAKACTQWILKQPFLKQPIYIFCGKGNNGGDGLAIARLLHEAGITPKVFIAEFGKPGTDNFQENLHRLHVLGLPIQYISSENLLPPINDDSIVIDALLGVGLNKPLSGLYALIAAHINTAKATVIAIDVPTGMYIDQHTESTNIVKANYTLTIQCPKLCFLIPENAAFFGQVQILDIGLHPAYLSTIDTNLQLTVLEDIQQCIHVRDAFSHKGQFGHALLIAGSEEKMGAAIMATGAALRSGTGLVTAQVPASGATALNICYPEAMLLMRSNTIDNINHYTAIGIGPGLGVNTDSQQILFNVISHYKQPMVIDADALSILAENADWLRLLPKGSILTPHPKEFDRVFGKCVNDFERLHKALALTLQYPLTIVLKGHYTLVAQQGKGFFNTTGNAGLAKGGSGDVLTGIITALLAQKYEPCIAARLGVYLHGTAADLALETEAEESLVATQVIAYLGKAWNYVKPSAAFIH</sequence>
<keyword evidence="11 18" id="KW-0413">Isomerase</keyword>
<dbReference type="InterPro" id="IPR017953">
    <property type="entry name" value="Carbohydrate_kinase_pred_CS"/>
</dbReference>
<keyword evidence="13" id="KW-0511">Multifunctional enzyme</keyword>
<comment type="function">
    <text evidence="17">Catalyzes the dehydration of the S-form of NAD(P)HX at the expense of ADP, which is converted to AMP. Together with NAD(P)HX epimerase, which catalyzes the epimerization of the S- and R-forms, the enzyme allows the repair of both epimers of NAD(P)HX, a damaged form of NAD(P)H that is a result of enzymatic or heat-dependent hydration.</text>
</comment>
<comment type="subunit">
    <text evidence="17">Homotetramer.</text>
</comment>
<dbReference type="PROSITE" id="PS51385">
    <property type="entry name" value="YJEF_N"/>
    <property type="match status" value="1"/>
</dbReference>
<dbReference type="NCBIfam" id="TIGR00196">
    <property type="entry name" value="yjeF_cterm"/>
    <property type="match status" value="1"/>
</dbReference>
<evidence type="ECO:0000256" key="7">
    <source>
        <dbReference type="ARBA" id="ARBA00022840"/>
    </source>
</evidence>
<organism evidence="22 23">
    <name type="scientific">Hydrotalea sandarakina</name>
    <dbReference type="NCBI Taxonomy" id="1004304"/>
    <lineage>
        <taxon>Bacteria</taxon>
        <taxon>Pseudomonadati</taxon>
        <taxon>Bacteroidota</taxon>
        <taxon>Chitinophagia</taxon>
        <taxon>Chitinophagales</taxon>
        <taxon>Chitinophagaceae</taxon>
        <taxon>Hydrotalea</taxon>
    </lineage>
</organism>
<comment type="function">
    <text evidence="18">Catalyzes the epimerization of the S- and R-forms of NAD(P)HX, a damaged form of NAD(P)H that is a result of enzymatic or heat-dependent hydration. This is a prerequisite for the S-specific NAD(P)H-hydrate dehydratase to allow the repair of both epimers of NAD(P)HX.</text>
</comment>
<dbReference type="InterPro" id="IPR004443">
    <property type="entry name" value="YjeF_N_dom"/>
</dbReference>
<evidence type="ECO:0000259" key="21">
    <source>
        <dbReference type="PROSITE" id="PS51385"/>
    </source>
</evidence>
<evidence type="ECO:0000313" key="22">
    <source>
        <dbReference type="EMBL" id="PZX62780.1"/>
    </source>
</evidence>
<evidence type="ECO:0000256" key="14">
    <source>
        <dbReference type="ARBA" id="ARBA00025153"/>
    </source>
</evidence>
<evidence type="ECO:0000256" key="12">
    <source>
        <dbReference type="ARBA" id="ARBA00023239"/>
    </source>
</evidence>
<dbReference type="GO" id="GO:0110051">
    <property type="term" value="P:metabolite repair"/>
    <property type="evidence" value="ECO:0007669"/>
    <property type="project" value="TreeGrafter"/>
</dbReference>
<feature type="binding site" evidence="17">
    <location>
        <position position="369"/>
    </location>
    <ligand>
        <name>(6S)-NADPHX</name>
        <dbReference type="ChEBI" id="CHEBI:64076"/>
    </ligand>
</feature>
<keyword evidence="9 18" id="KW-0630">Potassium</keyword>
<dbReference type="HAMAP" id="MF_01966">
    <property type="entry name" value="NADHX_epimerase"/>
    <property type="match status" value="1"/>
</dbReference>
<feature type="binding site" evidence="18">
    <location>
        <position position="125"/>
    </location>
    <ligand>
        <name>K(+)</name>
        <dbReference type="ChEBI" id="CHEBI:29103"/>
    </ligand>
</feature>
<dbReference type="InterPro" id="IPR029056">
    <property type="entry name" value="Ribokinase-like"/>
</dbReference>
<feature type="binding site" evidence="17">
    <location>
        <position position="432"/>
    </location>
    <ligand>
        <name>AMP</name>
        <dbReference type="ChEBI" id="CHEBI:456215"/>
    </ligand>
</feature>
<dbReference type="HAMAP" id="MF_01965">
    <property type="entry name" value="NADHX_dehydratase"/>
    <property type="match status" value="1"/>
</dbReference>
<dbReference type="SUPFAM" id="SSF64153">
    <property type="entry name" value="YjeF N-terminal domain-like"/>
    <property type="match status" value="1"/>
</dbReference>
<keyword evidence="23" id="KW-1185">Reference proteome</keyword>
<feature type="binding site" evidence="18">
    <location>
        <position position="58"/>
    </location>
    <ligand>
        <name>K(+)</name>
        <dbReference type="ChEBI" id="CHEBI:29103"/>
    </ligand>
</feature>
<evidence type="ECO:0000256" key="18">
    <source>
        <dbReference type="HAMAP-Rule" id="MF_01966"/>
    </source>
</evidence>
<dbReference type="OrthoDB" id="9806925at2"/>
<evidence type="ECO:0000256" key="13">
    <source>
        <dbReference type="ARBA" id="ARBA00023268"/>
    </source>
</evidence>
<keyword evidence="6 17" id="KW-0547">Nucleotide-binding</keyword>
<dbReference type="EC" id="4.2.1.136" evidence="19"/>
<evidence type="ECO:0000256" key="4">
    <source>
        <dbReference type="ARBA" id="ARBA00009524"/>
    </source>
</evidence>
<dbReference type="NCBIfam" id="TIGR00197">
    <property type="entry name" value="yjeF_nterm"/>
    <property type="match status" value="1"/>
</dbReference>
<evidence type="ECO:0000256" key="11">
    <source>
        <dbReference type="ARBA" id="ARBA00023235"/>
    </source>
</evidence>
<reference evidence="22 23" key="1">
    <citation type="submission" date="2018-06" db="EMBL/GenBank/DDBJ databases">
        <title>Genomic Encyclopedia of Archaeal and Bacterial Type Strains, Phase II (KMG-II): from individual species to whole genera.</title>
        <authorList>
            <person name="Goeker M."/>
        </authorList>
    </citation>
    <scope>NUCLEOTIDE SEQUENCE [LARGE SCALE GENOMIC DNA]</scope>
    <source>
        <strain evidence="22 23">DSM 23241</strain>
    </source>
</reference>
<feature type="domain" description="YjeF N-terminal" evidence="21">
    <location>
        <begin position="9"/>
        <end position="215"/>
    </location>
</feature>
<dbReference type="PROSITE" id="PS51383">
    <property type="entry name" value="YJEF_C_3"/>
    <property type="match status" value="1"/>
</dbReference>
<dbReference type="Gene3D" id="3.40.50.10260">
    <property type="entry name" value="YjeF N-terminal domain"/>
    <property type="match status" value="1"/>
</dbReference>
<comment type="caution">
    <text evidence="22">The sequence shown here is derived from an EMBL/GenBank/DDBJ whole genome shotgun (WGS) entry which is preliminary data.</text>
</comment>